<dbReference type="Pfam" id="PF11611">
    <property type="entry name" value="DUF4352"/>
    <property type="match status" value="1"/>
</dbReference>
<reference evidence="3 4" key="1">
    <citation type="submission" date="2017-09" db="EMBL/GenBank/DDBJ databases">
        <title>Large-scale bioinformatics analysis of Bacillus genomes uncovers conserved roles of natural products in bacterial physiology.</title>
        <authorList>
            <consortium name="Agbiome Team Llc"/>
            <person name="Bleich R.M."/>
            <person name="Grubbs K.J."/>
            <person name="Santa Maria K.C."/>
            <person name="Allen S.E."/>
            <person name="Farag S."/>
            <person name="Shank E.A."/>
            <person name="Bowers A."/>
        </authorList>
    </citation>
    <scope>NUCLEOTIDE SEQUENCE [LARGE SCALE GENOMIC DNA]</scope>
    <source>
        <strain evidence="3 4">AFS061806</strain>
    </source>
</reference>
<dbReference type="InterPro" id="IPR029050">
    <property type="entry name" value="Immunoprotect_excell_Ig-like"/>
</dbReference>
<evidence type="ECO:0000313" key="4">
    <source>
        <dbReference type="Proteomes" id="UP000224076"/>
    </source>
</evidence>
<name>A0A2B3TZT6_BACCE</name>
<evidence type="ECO:0000313" key="3">
    <source>
        <dbReference type="EMBL" id="PFU40472.1"/>
    </source>
</evidence>
<gene>
    <name evidence="3" type="ORF">COK86_19435</name>
</gene>
<protein>
    <recommendedName>
        <fullName evidence="2">DUF4352 domain-containing protein</fullName>
    </recommendedName>
</protein>
<proteinExistence type="predicted"/>
<evidence type="ECO:0000256" key="1">
    <source>
        <dbReference type="ARBA" id="ARBA00022729"/>
    </source>
</evidence>
<sequence length="114" mass="12533">MTVLGVEKETLLDEFANALEGEEYIIANVELKNTGEKKIPYNDMYFSMQNGNKAILNTSVDGAALKDNMKSGELAPGGVVTGRVVFESKQGDNDLTLIYKPMNFDNIEIKVALQ</sequence>
<organism evidence="3 4">
    <name type="scientific">Bacillus cereus</name>
    <dbReference type="NCBI Taxonomy" id="1396"/>
    <lineage>
        <taxon>Bacteria</taxon>
        <taxon>Bacillati</taxon>
        <taxon>Bacillota</taxon>
        <taxon>Bacilli</taxon>
        <taxon>Bacillales</taxon>
        <taxon>Bacillaceae</taxon>
        <taxon>Bacillus</taxon>
        <taxon>Bacillus cereus group</taxon>
    </lineage>
</organism>
<accession>A0A2B3TZT6</accession>
<keyword evidence="1" id="KW-0732">Signal</keyword>
<dbReference type="InterPro" id="IPR029051">
    <property type="entry name" value="DUF4352"/>
</dbReference>
<evidence type="ECO:0000259" key="2">
    <source>
        <dbReference type="Pfam" id="PF11611"/>
    </source>
</evidence>
<comment type="caution">
    <text evidence="3">The sequence shown here is derived from an EMBL/GenBank/DDBJ whole genome shotgun (WGS) entry which is preliminary data.</text>
</comment>
<feature type="domain" description="DUF4352" evidence="2">
    <location>
        <begin position="1"/>
        <end position="105"/>
    </location>
</feature>
<dbReference type="Proteomes" id="UP000224076">
    <property type="component" value="Unassembled WGS sequence"/>
</dbReference>
<dbReference type="EMBL" id="NVDG01000031">
    <property type="protein sequence ID" value="PFU40472.1"/>
    <property type="molecule type" value="Genomic_DNA"/>
</dbReference>
<dbReference type="AlphaFoldDB" id="A0A2B3TZT6"/>
<dbReference type="Gene3D" id="2.60.40.1240">
    <property type="match status" value="1"/>
</dbReference>
<dbReference type="RefSeq" id="WP_098666065.1">
    <property type="nucleotide sequence ID" value="NZ_NVDG01000031.1"/>
</dbReference>